<dbReference type="EMBL" id="JAUHHV010000003">
    <property type="protein sequence ID" value="KAK1429312.1"/>
    <property type="molecule type" value="Genomic_DNA"/>
</dbReference>
<reference evidence="4" key="1">
    <citation type="journal article" date="2023" name="bioRxiv">
        <title>Improved chromosome-level genome assembly for marigold (Tagetes erecta).</title>
        <authorList>
            <person name="Jiang F."/>
            <person name="Yuan L."/>
            <person name="Wang S."/>
            <person name="Wang H."/>
            <person name="Xu D."/>
            <person name="Wang A."/>
            <person name="Fan W."/>
        </authorList>
    </citation>
    <scope>NUCLEOTIDE SEQUENCE</scope>
    <source>
        <strain evidence="4">WSJ</strain>
        <tissue evidence="4">Leaf</tissue>
    </source>
</reference>
<accession>A0AAD8KZR8</accession>
<keyword evidence="5" id="KW-1185">Reference proteome</keyword>
<dbReference type="Pfam" id="PF04842">
    <property type="entry name" value="DUF639"/>
    <property type="match status" value="1"/>
</dbReference>
<evidence type="ECO:0000313" key="5">
    <source>
        <dbReference type="Proteomes" id="UP001229421"/>
    </source>
</evidence>
<feature type="transmembrane region" description="Helical" evidence="3">
    <location>
        <begin position="507"/>
        <end position="531"/>
    </location>
</feature>
<dbReference type="InterPro" id="IPR006927">
    <property type="entry name" value="DUF639"/>
</dbReference>
<proteinExistence type="predicted"/>
<evidence type="ECO:0000256" key="1">
    <source>
        <dbReference type="SAM" id="Coils"/>
    </source>
</evidence>
<dbReference type="Proteomes" id="UP001229421">
    <property type="component" value="Unassembled WGS sequence"/>
</dbReference>
<feature type="transmembrane region" description="Helical" evidence="3">
    <location>
        <begin position="577"/>
        <end position="596"/>
    </location>
</feature>
<feature type="coiled-coil region" evidence="1">
    <location>
        <begin position="440"/>
        <end position="470"/>
    </location>
</feature>
<evidence type="ECO:0000256" key="2">
    <source>
        <dbReference type="SAM" id="MobiDB-lite"/>
    </source>
</evidence>
<protein>
    <submittedName>
        <fullName evidence="4">Uncharacterized protein</fullName>
    </submittedName>
</protein>
<dbReference type="PANTHER" id="PTHR31860">
    <property type="entry name" value="HEAT-INDUCIBLE TRANSCRIPTION REPRESSOR (DUF639)-RELATED"/>
    <property type="match status" value="1"/>
</dbReference>
<keyword evidence="3" id="KW-0472">Membrane</keyword>
<feature type="region of interest" description="Disordered" evidence="2">
    <location>
        <begin position="92"/>
        <end position="118"/>
    </location>
</feature>
<name>A0AAD8KZR8_TARER</name>
<feature type="compositionally biased region" description="Basic and acidic residues" evidence="2">
    <location>
        <begin position="96"/>
        <end position="112"/>
    </location>
</feature>
<sequence>MNQMERRRHLSSIAVDVLQRCAQRLETPVSGLVEEFEGGWKGKKNGEYSRKLVEFCSSKTLYEICKDVDQTIREGTFSKLTFDMMLAWESPTPADEQSHTECVAKEKEEKKTSNPSNQQDEIPLFYTDIMPLLVNNERNAGEHAFVWLGSLVPLVADFINARFTFETLTASTENRIHFPAYDKFLQEIDKCVHHLQKQATPRNIDMVDDEFILHVEGTASSQRVIRHIGKQSWPGRLTLTNYALYFEASGSLSYEDAFKLDLSKDIEQSIKPTSTGPFGAPLFDKAIIYESAELEESFVIEFPELTSSTRRDHWLALVNEIMLLHKFLAKFKITSPLQAWEMHARTILGIIRLHAAREMLRISPPNPKSFLIFALFDELPTGSNVLEELAESLKSVKSGHPCSASSILRNLNVSQACIPCAESELGPEQSEIVSNQPENISSLETAVEQVREEAKEINTAKATADEAKEEGIGDSALVLLELVKPFKSALPWLQEVMQWKRPATTTMVIGSLLMVVYKEWVGQAIAGLLLWMVSQMIRARKGEVVKRTKFVVASPSDQSTMDSIVAAKRGINTIYDILQLVNISLLKIWSIWLANAPRHTDAVITGMIGCAVILVVIPLKYIIMTLVILASSVTLKPQGRRHKKNEMGNRRLKGWWDSIPVIPVEVVQSSQNSPKDPGQKSE</sequence>
<keyword evidence="1" id="KW-0175">Coiled coil</keyword>
<keyword evidence="3" id="KW-0812">Transmembrane</keyword>
<gene>
    <name evidence="4" type="ORF">QVD17_11518</name>
</gene>
<feature type="transmembrane region" description="Helical" evidence="3">
    <location>
        <begin position="602"/>
        <end position="635"/>
    </location>
</feature>
<keyword evidence="3" id="KW-1133">Transmembrane helix</keyword>
<evidence type="ECO:0000256" key="3">
    <source>
        <dbReference type="SAM" id="Phobius"/>
    </source>
</evidence>
<dbReference type="PANTHER" id="PTHR31860:SF12">
    <property type="match status" value="1"/>
</dbReference>
<comment type="caution">
    <text evidence="4">The sequence shown here is derived from an EMBL/GenBank/DDBJ whole genome shotgun (WGS) entry which is preliminary data.</text>
</comment>
<organism evidence="4 5">
    <name type="scientific">Tagetes erecta</name>
    <name type="common">African marigold</name>
    <dbReference type="NCBI Taxonomy" id="13708"/>
    <lineage>
        <taxon>Eukaryota</taxon>
        <taxon>Viridiplantae</taxon>
        <taxon>Streptophyta</taxon>
        <taxon>Embryophyta</taxon>
        <taxon>Tracheophyta</taxon>
        <taxon>Spermatophyta</taxon>
        <taxon>Magnoliopsida</taxon>
        <taxon>eudicotyledons</taxon>
        <taxon>Gunneridae</taxon>
        <taxon>Pentapetalae</taxon>
        <taxon>asterids</taxon>
        <taxon>campanulids</taxon>
        <taxon>Asterales</taxon>
        <taxon>Asteraceae</taxon>
        <taxon>Asteroideae</taxon>
        <taxon>Heliantheae alliance</taxon>
        <taxon>Tageteae</taxon>
        <taxon>Tagetes</taxon>
    </lineage>
</organism>
<evidence type="ECO:0000313" key="4">
    <source>
        <dbReference type="EMBL" id="KAK1429312.1"/>
    </source>
</evidence>
<dbReference type="AlphaFoldDB" id="A0AAD8KZR8"/>